<keyword evidence="4" id="KW-0812">Transmembrane</keyword>
<dbReference type="InterPro" id="IPR050482">
    <property type="entry name" value="Sensor_HK_TwoCompSys"/>
</dbReference>
<dbReference type="InterPro" id="IPR005467">
    <property type="entry name" value="His_kinase_dom"/>
</dbReference>
<dbReference type="PANTHER" id="PTHR24421:SF58">
    <property type="entry name" value="SIGNAL TRANSDUCTION HISTIDINE-PROTEIN KINASE_PHOSPHATASE UHPB"/>
    <property type="match status" value="1"/>
</dbReference>
<comment type="caution">
    <text evidence="6">The sequence shown here is derived from an EMBL/GenBank/DDBJ whole genome shotgun (WGS) entry which is preliminary data.</text>
</comment>
<dbReference type="InterPro" id="IPR035965">
    <property type="entry name" value="PAS-like_dom_sf"/>
</dbReference>
<dbReference type="Gene3D" id="1.20.5.1930">
    <property type="match status" value="1"/>
</dbReference>
<dbReference type="InterPro" id="IPR013656">
    <property type="entry name" value="PAS_4"/>
</dbReference>
<dbReference type="RefSeq" id="WP_167942157.1">
    <property type="nucleotide sequence ID" value="NZ_JAATJA010000003.1"/>
</dbReference>
<feature type="domain" description="Histidine kinase" evidence="5">
    <location>
        <begin position="247"/>
        <end position="442"/>
    </location>
</feature>
<keyword evidence="1" id="KW-0808">Transferase</keyword>
<accession>A0A846QQ13</accession>
<dbReference type="Pfam" id="PF07730">
    <property type="entry name" value="HisKA_3"/>
    <property type="match status" value="1"/>
</dbReference>
<evidence type="ECO:0000313" key="7">
    <source>
        <dbReference type="Proteomes" id="UP000580856"/>
    </source>
</evidence>
<dbReference type="Pfam" id="PF08448">
    <property type="entry name" value="PAS_4"/>
    <property type="match status" value="1"/>
</dbReference>
<dbReference type="GO" id="GO:0046983">
    <property type="term" value="F:protein dimerization activity"/>
    <property type="evidence" value="ECO:0007669"/>
    <property type="project" value="InterPro"/>
</dbReference>
<dbReference type="Gene3D" id="3.30.565.10">
    <property type="entry name" value="Histidine kinase-like ATPase, C-terminal domain"/>
    <property type="match status" value="1"/>
</dbReference>
<feature type="transmembrane region" description="Helical" evidence="4">
    <location>
        <begin position="50"/>
        <end position="74"/>
    </location>
</feature>
<evidence type="ECO:0000313" key="6">
    <source>
        <dbReference type="EMBL" id="NJB69070.1"/>
    </source>
</evidence>
<organism evidence="6 7">
    <name type="scientific">Desulfobaculum xiamenense</name>
    <dbReference type="NCBI Taxonomy" id="995050"/>
    <lineage>
        <taxon>Bacteria</taxon>
        <taxon>Pseudomonadati</taxon>
        <taxon>Thermodesulfobacteriota</taxon>
        <taxon>Desulfovibrionia</taxon>
        <taxon>Desulfovibrionales</taxon>
        <taxon>Desulfovibrionaceae</taxon>
        <taxon>Desulfobaculum</taxon>
    </lineage>
</organism>
<dbReference type="InterPro" id="IPR011712">
    <property type="entry name" value="Sig_transdc_His_kin_sub3_dim/P"/>
</dbReference>
<evidence type="ECO:0000256" key="1">
    <source>
        <dbReference type="ARBA" id="ARBA00022679"/>
    </source>
</evidence>
<dbReference type="Proteomes" id="UP000580856">
    <property type="component" value="Unassembled WGS sequence"/>
</dbReference>
<dbReference type="InterPro" id="IPR000014">
    <property type="entry name" value="PAS"/>
</dbReference>
<reference evidence="6 7" key="1">
    <citation type="submission" date="2020-03" db="EMBL/GenBank/DDBJ databases">
        <title>Genomic Encyclopedia of Type Strains, Phase IV (KMG-IV): sequencing the most valuable type-strain genomes for metagenomic binning, comparative biology and taxonomic classification.</title>
        <authorList>
            <person name="Goeker M."/>
        </authorList>
    </citation>
    <scope>NUCLEOTIDE SEQUENCE [LARGE SCALE GENOMIC DNA]</scope>
    <source>
        <strain evidence="6 7">DSM 24233</strain>
    </source>
</reference>
<keyword evidence="2 6" id="KW-0418">Kinase</keyword>
<keyword evidence="4" id="KW-0472">Membrane</keyword>
<keyword evidence="7" id="KW-1185">Reference proteome</keyword>
<dbReference type="CDD" id="cd16917">
    <property type="entry name" value="HATPase_UhpB-NarQ-NarX-like"/>
    <property type="match status" value="1"/>
</dbReference>
<evidence type="ECO:0000259" key="5">
    <source>
        <dbReference type="PROSITE" id="PS50109"/>
    </source>
</evidence>
<keyword evidence="3" id="KW-0902">Two-component regulatory system</keyword>
<gene>
    <name evidence="6" type="ORF">GGQ74_002764</name>
</gene>
<name>A0A846QQ13_9BACT</name>
<dbReference type="CDD" id="cd00130">
    <property type="entry name" value="PAS"/>
    <property type="match status" value="1"/>
</dbReference>
<dbReference type="PROSITE" id="PS50109">
    <property type="entry name" value="HIS_KIN"/>
    <property type="match status" value="1"/>
</dbReference>
<dbReference type="Gene3D" id="3.30.450.20">
    <property type="entry name" value="PAS domain"/>
    <property type="match status" value="1"/>
</dbReference>
<keyword evidence="4" id="KW-1133">Transmembrane helix</keyword>
<dbReference type="SUPFAM" id="SSF55785">
    <property type="entry name" value="PYP-like sensor domain (PAS domain)"/>
    <property type="match status" value="1"/>
</dbReference>
<evidence type="ECO:0000256" key="3">
    <source>
        <dbReference type="ARBA" id="ARBA00023012"/>
    </source>
</evidence>
<protein>
    <submittedName>
        <fullName evidence="6">Signal transduction histidine kinase</fullName>
    </submittedName>
</protein>
<dbReference type="AlphaFoldDB" id="A0A846QQ13"/>
<dbReference type="InterPro" id="IPR036890">
    <property type="entry name" value="HATPase_C_sf"/>
</dbReference>
<dbReference type="GO" id="GO:0016020">
    <property type="term" value="C:membrane"/>
    <property type="evidence" value="ECO:0007669"/>
    <property type="project" value="InterPro"/>
</dbReference>
<dbReference type="SMART" id="SM00387">
    <property type="entry name" value="HATPase_c"/>
    <property type="match status" value="1"/>
</dbReference>
<proteinExistence type="predicted"/>
<dbReference type="Pfam" id="PF02518">
    <property type="entry name" value="HATPase_c"/>
    <property type="match status" value="1"/>
</dbReference>
<dbReference type="GO" id="GO:0000155">
    <property type="term" value="F:phosphorelay sensor kinase activity"/>
    <property type="evidence" value="ECO:0007669"/>
    <property type="project" value="InterPro"/>
</dbReference>
<dbReference type="SUPFAM" id="SSF55874">
    <property type="entry name" value="ATPase domain of HSP90 chaperone/DNA topoisomerase II/histidine kinase"/>
    <property type="match status" value="1"/>
</dbReference>
<dbReference type="PANTHER" id="PTHR24421">
    <property type="entry name" value="NITRATE/NITRITE SENSOR PROTEIN NARX-RELATED"/>
    <property type="match status" value="1"/>
</dbReference>
<dbReference type="EMBL" id="JAATJA010000003">
    <property type="protein sequence ID" value="NJB69070.1"/>
    <property type="molecule type" value="Genomic_DNA"/>
</dbReference>
<dbReference type="InterPro" id="IPR003594">
    <property type="entry name" value="HATPase_dom"/>
</dbReference>
<evidence type="ECO:0000256" key="2">
    <source>
        <dbReference type="ARBA" id="ARBA00022777"/>
    </source>
</evidence>
<evidence type="ECO:0000256" key="4">
    <source>
        <dbReference type="SAM" id="Phobius"/>
    </source>
</evidence>
<sequence>MKTFFEGLKPFPFRRAWLARLFLFCAVLGVASLAPVESCAADDGAQPWTIRQLLCGNPALFLGGALVTVLLVGLRNRALKRDVRRRTRQMHLELAERKVAERNLTKSKEHLQSIFYATQSLYYVFDEFGVCLDVITSRGDLLDHCHVVSPVGRRLDELFVEPLAGRMVQKLKTALDCGALQVLEYEVRRGERSLWFEGRVMPLSEGRCGPRKVVWISQDITSAKRSMEDIRALSSQLALTEERQRRIIAVELHDSLGQILATSKIKLCLIRKRLQDEKQKALFADLEGQIDSAINLTRTLVWELSPPTLYTLGLVPAVEWLGEKFSAEYGLRFSVRDELTLGISDHGLKVLLFRVVRELMTNVIKHAQAREASVLFSNDAHRLNVFVRDDGVGLGDVARTRSGFQRGFGLLTIQESVRHMGGDVAITPGSGRGTVVHVWVPV</sequence>